<comment type="subunit">
    <text evidence="6">Component of the CCR4-NOT complex, at least composed of CRR4 and CAF1 proteins.</text>
</comment>
<organism evidence="19 20">
    <name type="scientific">Oldenlandia corymbosa var. corymbosa</name>
    <dbReference type="NCBI Taxonomy" id="529605"/>
    <lineage>
        <taxon>Eukaryota</taxon>
        <taxon>Viridiplantae</taxon>
        <taxon>Streptophyta</taxon>
        <taxon>Embryophyta</taxon>
        <taxon>Tracheophyta</taxon>
        <taxon>Spermatophyta</taxon>
        <taxon>Magnoliopsida</taxon>
        <taxon>eudicotyledons</taxon>
        <taxon>Gunneridae</taxon>
        <taxon>Pentapetalae</taxon>
        <taxon>asterids</taxon>
        <taxon>lamiids</taxon>
        <taxon>Gentianales</taxon>
        <taxon>Rubiaceae</taxon>
        <taxon>Rubioideae</taxon>
        <taxon>Spermacoceae</taxon>
        <taxon>Hedyotis-Oldenlandia complex</taxon>
        <taxon>Oldenlandia</taxon>
    </lineage>
</organism>
<sequence length="315" mass="36557">MVVMKKVNASNLAEEFRVIGEVLRRNKGSYVAVDTEFPGIVHKPNKPYFQLTNEEHYSVLRKNVNDLKLIQLGLTISDHQKNIAAVWEFNFREFDVENHPQDLDSIDLLRKQGMDFRANRETGIRAEDFKELFLNSELGYHSSRIHNRENWVSTGIELETRSDPKLTWVFFHCNHDIGYLIRMLTGNPLPAKLEDFMDLVWWYLGDNIYDLKERIKAEPFGVEWVGLDKVAEILNVKRIGGESHQAGSDSLLTLLCFFEWRRIRQGLRGWEDLQFNYKLHGLEVPDLIKSSTEAHQRSSSSSSNNNNNKLQLPPA</sequence>
<dbReference type="SUPFAM" id="SSF53098">
    <property type="entry name" value="Ribonuclease H-like"/>
    <property type="match status" value="1"/>
</dbReference>
<dbReference type="GO" id="GO:0003723">
    <property type="term" value="F:RNA binding"/>
    <property type="evidence" value="ECO:0007669"/>
    <property type="project" value="UniProtKB-KW"/>
</dbReference>
<evidence type="ECO:0000313" key="20">
    <source>
        <dbReference type="Proteomes" id="UP001161247"/>
    </source>
</evidence>
<comment type="function">
    <text evidence="17">Ubiquitous transcription factor required for a diverse set of processes. It is a component of the CCR4 complex involved in the control of gene expression.</text>
</comment>
<evidence type="ECO:0000256" key="1">
    <source>
        <dbReference type="ARBA" id="ARBA00001663"/>
    </source>
</evidence>
<keyword evidence="9" id="KW-0540">Nuclease</keyword>
<dbReference type="Pfam" id="PF04857">
    <property type="entry name" value="CAF1"/>
    <property type="match status" value="1"/>
</dbReference>
<evidence type="ECO:0000256" key="6">
    <source>
        <dbReference type="ARBA" id="ARBA00011757"/>
    </source>
</evidence>
<dbReference type="GO" id="GO:0005737">
    <property type="term" value="C:cytoplasm"/>
    <property type="evidence" value="ECO:0007669"/>
    <property type="project" value="UniProtKB-SubCell"/>
</dbReference>
<feature type="compositionally biased region" description="Low complexity" evidence="18">
    <location>
        <begin position="298"/>
        <end position="308"/>
    </location>
</feature>
<comment type="similarity">
    <text evidence="5">Belongs to the CAF1 family.</text>
</comment>
<evidence type="ECO:0000256" key="14">
    <source>
        <dbReference type="ARBA" id="ARBA00023015"/>
    </source>
</evidence>
<dbReference type="GO" id="GO:0005634">
    <property type="term" value="C:nucleus"/>
    <property type="evidence" value="ECO:0007669"/>
    <property type="project" value="UniProtKB-SubCell"/>
</dbReference>
<accession>A0AAV1E4N1</accession>
<evidence type="ECO:0000256" key="17">
    <source>
        <dbReference type="ARBA" id="ARBA00025148"/>
    </source>
</evidence>
<dbReference type="PANTHER" id="PTHR10797">
    <property type="entry name" value="CCR4-NOT TRANSCRIPTION COMPLEX SUBUNIT"/>
    <property type="match status" value="1"/>
</dbReference>
<evidence type="ECO:0000256" key="10">
    <source>
        <dbReference type="ARBA" id="ARBA00022723"/>
    </source>
</evidence>
<evidence type="ECO:0000313" key="19">
    <source>
        <dbReference type="EMBL" id="CAI9113883.1"/>
    </source>
</evidence>
<dbReference type="Proteomes" id="UP001161247">
    <property type="component" value="Chromosome 7"/>
</dbReference>
<comment type="subcellular location">
    <subcellularLocation>
        <location evidence="4">Cytoplasm</location>
    </subcellularLocation>
    <subcellularLocation>
        <location evidence="3">Nucleus</location>
    </subcellularLocation>
</comment>
<protein>
    <recommendedName>
        <fullName evidence="7">poly(A)-specific ribonuclease</fullName>
        <ecNumber evidence="7">3.1.13.4</ecNumber>
    </recommendedName>
</protein>
<dbReference type="InterPro" id="IPR012337">
    <property type="entry name" value="RNaseH-like_sf"/>
</dbReference>
<comment type="cofactor">
    <cofactor evidence="2">
        <name>a divalent metal cation</name>
        <dbReference type="ChEBI" id="CHEBI:60240"/>
    </cofactor>
</comment>
<dbReference type="EMBL" id="OX459124">
    <property type="protein sequence ID" value="CAI9113883.1"/>
    <property type="molecule type" value="Genomic_DNA"/>
</dbReference>
<dbReference type="GO" id="GO:0046872">
    <property type="term" value="F:metal ion binding"/>
    <property type="evidence" value="ECO:0007669"/>
    <property type="project" value="UniProtKB-KW"/>
</dbReference>
<evidence type="ECO:0000256" key="8">
    <source>
        <dbReference type="ARBA" id="ARBA00022490"/>
    </source>
</evidence>
<keyword evidence="10" id="KW-0479">Metal-binding</keyword>
<evidence type="ECO:0000256" key="9">
    <source>
        <dbReference type="ARBA" id="ARBA00022722"/>
    </source>
</evidence>
<dbReference type="InterPro" id="IPR006941">
    <property type="entry name" value="RNase_CAF1"/>
</dbReference>
<keyword evidence="12" id="KW-0269">Exonuclease</keyword>
<evidence type="ECO:0000256" key="18">
    <source>
        <dbReference type="SAM" id="MobiDB-lite"/>
    </source>
</evidence>
<evidence type="ECO:0000256" key="3">
    <source>
        <dbReference type="ARBA" id="ARBA00004123"/>
    </source>
</evidence>
<evidence type="ECO:0000256" key="11">
    <source>
        <dbReference type="ARBA" id="ARBA00022801"/>
    </source>
</evidence>
<evidence type="ECO:0000256" key="5">
    <source>
        <dbReference type="ARBA" id="ARBA00008372"/>
    </source>
</evidence>
<evidence type="ECO:0000256" key="7">
    <source>
        <dbReference type="ARBA" id="ARBA00012161"/>
    </source>
</evidence>
<dbReference type="InterPro" id="IPR036397">
    <property type="entry name" value="RNaseH_sf"/>
</dbReference>
<keyword evidence="13" id="KW-0694">RNA-binding</keyword>
<keyword evidence="11" id="KW-0378">Hydrolase</keyword>
<gene>
    <name evidence="19" type="ORF">OLC1_LOCUS20797</name>
</gene>
<dbReference type="EC" id="3.1.13.4" evidence="7"/>
<evidence type="ECO:0000256" key="2">
    <source>
        <dbReference type="ARBA" id="ARBA00001968"/>
    </source>
</evidence>
<evidence type="ECO:0000256" key="4">
    <source>
        <dbReference type="ARBA" id="ARBA00004496"/>
    </source>
</evidence>
<dbReference type="GO" id="GO:0030014">
    <property type="term" value="C:CCR4-NOT complex"/>
    <property type="evidence" value="ECO:0007669"/>
    <property type="project" value="InterPro"/>
</dbReference>
<dbReference type="InterPro" id="IPR039637">
    <property type="entry name" value="CNOT7/CNOT8/Pop2"/>
</dbReference>
<proteinExistence type="inferred from homology"/>
<feature type="region of interest" description="Disordered" evidence="18">
    <location>
        <begin position="293"/>
        <end position="315"/>
    </location>
</feature>
<comment type="catalytic activity">
    <reaction evidence="1">
        <text>Exonucleolytic cleavage of poly(A) to 5'-AMP.</text>
        <dbReference type="EC" id="3.1.13.4"/>
    </reaction>
</comment>
<keyword evidence="16" id="KW-0539">Nucleus</keyword>
<reference evidence="19" key="1">
    <citation type="submission" date="2023-03" db="EMBL/GenBank/DDBJ databases">
        <authorList>
            <person name="Julca I."/>
        </authorList>
    </citation>
    <scope>NUCLEOTIDE SEQUENCE</scope>
</reference>
<evidence type="ECO:0000256" key="15">
    <source>
        <dbReference type="ARBA" id="ARBA00023163"/>
    </source>
</evidence>
<keyword evidence="8" id="KW-0963">Cytoplasm</keyword>
<keyword evidence="15" id="KW-0804">Transcription</keyword>
<evidence type="ECO:0000256" key="12">
    <source>
        <dbReference type="ARBA" id="ARBA00022839"/>
    </source>
</evidence>
<dbReference type="Gene3D" id="3.30.420.10">
    <property type="entry name" value="Ribonuclease H-like superfamily/Ribonuclease H"/>
    <property type="match status" value="1"/>
</dbReference>
<evidence type="ECO:0000256" key="13">
    <source>
        <dbReference type="ARBA" id="ARBA00022884"/>
    </source>
</evidence>
<keyword evidence="20" id="KW-1185">Reference proteome</keyword>
<name>A0AAV1E4N1_OLDCO</name>
<dbReference type="GO" id="GO:0004535">
    <property type="term" value="F:poly(A)-specific ribonuclease activity"/>
    <property type="evidence" value="ECO:0007669"/>
    <property type="project" value="UniProtKB-EC"/>
</dbReference>
<keyword evidence="14" id="KW-0805">Transcription regulation</keyword>
<evidence type="ECO:0000256" key="16">
    <source>
        <dbReference type="ARBA" id="ARBA00023242"/>
    </source>
</evidence>
<dbReference type="AlphaFoldDB" id="A0AAV1E4N1"/>